<gene>
    <name evidence="1" type="ORF">PHLGIDRAFT_92995</name>
</gene>
<reference evidence="1 2" key="1">
    <citation type="journal article" date="2014" name="PLoS Genet.">
        <title>Analysis of the Phlebiopsis gigantea genome, transcriptome and secretome provides insight into its pioneer colonization strategies of wood.</title>
        <authorList>
            <person name="Hori C."/>
            <person name="Ishida T."/>
            <person name="Igarashi K."/>
            <person name="Samejima M."/>
            <person name="Suzuki H."/>
            <person name="Master E."/>
            <person name="Ferreira P."/>
            <person name="Ruiz-Duenas F.J."/>
            <person name="Held B."/>
            <person name="Canessa P."/>
            <person name="Larrondo L.F."/>
            <person name="Schmoll M."/>
            <person name="Druzhinina I.S."/>
            <person name="Kubicek C.P."/>
            <person name="Gaskell J.A."/>
            <person name="Kersten P."/>
            <person name="St John F."/>
            <person name="Glasner J."/>
            <person name="Sabat G."/>
            <person name="Splinter BonDurant S."/>
            <person name="Syed K."/>
            <person name="Yadav J."/>
            <person name="Mgbeahuruike A.C."/>
            <person name="Kovalchuk A."/>
            <person name="Asiegbu F.O."/>
            <person name="Lackner G."/>
            <person name="Hoffmeister D."/>
            <person name="Rencoret J."/>
            <person name="Gutierrez A."/>
            <person name="Sun H."/>
            <person name="Lindquist E."/>
            <person name="Barry K."/>
            <person name="Riley R."/>
            <person name="Grigoriev I.V."/>
            <person name="Henrissat B."/>
            <person name="Kues U."/>
            <person name="Berka R.M."/>
            <person name="Martinez A.T."/>
            <person name="Covert S.F."/>
            <person name="Blanchette R.A."/>
            <person name="Cullen D."/>
        </authorList>
    </citation>
    <scope>NUCLEOTIDE SEQUENCE [LARGE SCALE GENOMIC DNA]</scope>
    <source>
        <strain evidence="1 2">11061_1 CR5-6</strain>
    </source>
</reference>
<dbReference type="EMBL" id="KN840561">
    <property type="protein sequence ID" value="KIP04834.1"/>
    <property type="molecule type" value="Genomic_DNA"/>
</dbReference>
<dbReference type="OrthoDB" id="3351225at2759"/>
<protein>
    <recommendedName>
        <fullName evidence="3">Found in mitochondrial proteome protein 51</fullName>
    </recommendedName>
</protein>
<evidence type="ECO:0000313" key="2">
    <source>
        <dbReference type="Proteomes" id="UP000053257"/>
    </source>
</evidence>
<evidence type="ECO:0008006" key="3">
    <source>
        <dbReference type="Google" id="ProtNLM"/>
    </source>
</evidence>
<evidence type="ECO:0000313" key="1">
    <source>
        <dbReference type="EMBL" id="KIP04834.1"/>
    </source>
</evidence>
<sequence>MSFLLGPISGAVIAGGVYYGFSAMIRTSAEQHIHDLHALSVRLEQPSVDSRAAPSAFDRIRHRPFSRTLKQQWNIQLESLFRTVGDIGGQTVEWGRRKIHGETNTSNKSS</sequence>
<keyword evidence="2" id="KW-1185">Reference proteome</keyword>
<name>A0A0C3NIX9_PHLG1</name>
<dbReference type="AlphaFoldDB" id="A0A0C3NIX9"/>
<dbReference type="HOGENOM" id="CLU_177949_0_0_1"/>
<dbReference type="Proteomes" id="UP000053257">
    <property type="component" value="Unassembled WGS sequence"/>
</dbReference>
<proteinExistence type="predicted"/>
<accession>A0A0C3NIX9</accession>
<organism evidence="1 2">
    <name type="scientific">Phlebiopsis gigantea (strain 11061_1 CR5-6)</name>
    <name type="common">White-rot fungus</name>
    <name type="synonym">Peniophora gigantea</name>
    <dbReference type="NCBI Taxonomy" id="745531"/>
    <lineage>
        <taxon>Eukaryota</taxon>
        <taxon>Fungi</taxon>
        <taxon>Dikarya</taxon>
        <taxon>Basidiomycota</taxon>
        <taxon>Agaricomycotina</taxon>
        <taxon>Agaricomycetes</taxon>
        <taxon>Polyporales</taxon>
        <taxon>Phanerochaetaceae</taxon>
        <taxon>Phlebiopsis</taxon>
    </lineage>
</organism>